<name>A0ABP7GVM1_9MICO</name>
<dbReference type="Proteomes" id="UP001500540">
    <property type="component" value="Unassembled WGS sequence"/>
</dbReference>
<keyword evidence="3" id="KW-1185">Reference proteome</keyword>
<evidence type="ECO:0008006" key="4">
    <source>
        <dbReference type="Google" id="ProtNLM"/>
    </source>
</evidence>
<evidence type="ECO:0000313" key="3">
    <source>
        <dbReference type="Proteomes" id="UP001500540"/>
    </source>
</evidence>
<accession>A0ABP7GVM1</accession>
<keyword evidence="1" id="KW-0812">Transmembrane</keyword>
<comment type="caution">
    <text evidence="2">The sequence shown here is derived from an EMBL/GenBank/DDBJ whole genome shotgun (WGS) entry which is preliminary data.</text>
</comment>
<keyword evidence="1" id="KW-0472">Membrane</keyword>
<dbReference type="EMBL" id="BAABAF010000010">
    <property type="protein sequence ID" value="GAA3775563.1"/>
    <property type="molecule type" value="Genomic_DNA"/>
</dbReference>
<feature type="transmembrane region" description="Helical" evidence="1">
    <location>
        <begin position="38"/>
        <end position="58"/>
    </location>
</feature>
<dbReference type="RefSeq" id="WP_344784877.1">
    <property type="nucleotide sequence ID" value="NZ_BAABAF010000010.1"/>
</dbReference>
<evidence type="ECO:0000256" key="1">
    <source>
        <dbReference type="SAM" id="Phobius"/>
    </source>
</evidence>
<protein>
    <recommendedName>
        <fullName evidence="4">Tfp pilus assembly protein PilN</fullName>
    </recommendedName>
</protein>
<keyword evidence="1" id="KW-1133">Transmembrane helix</keyword>
<gene>
    <name evidence="2" type="ORF">GCM10022240_28990</name>
</gene>
<proteinExistence type="predicted"/>
<organism evidence="2 3">
    <name type="scientific">Microbacterium kribbense</name>
    <dbReference type="NCBI Taxonomy" id="433645"/>
    <lineage>
        <taxon>Bacteria</taxon>
        <taxon>Bacillati</taxon>
        <taxon>Actinomycetota</taxon>
        <taxon>Actinomycetes</taxon>
        <taxon>Micrococcales</taxon>
        <taxon>Microbacteriaceae</taxon>
        <taxon>Microbacterium</taxon>
    </lineage>
</organism>
<reference evidence="3" key="1">
    <citation type="journal article" date="2019" name="Int. J. Syst. Evol. Microbiol.">
        <title>The Global Catalogue of Microorganisms (GCM) 10K type strain sequencing project: providing services to taxonomists for standard genome sequencing and annotation.</title>
        <authorList>
            <consortium name="The Broad Institute Genomics Platform"/>
            <consortium name="The Broad Institute Genome Sequencing Center for Infectious Disease"/>
            <person name="Wu L."/>
            <person name="Ma J."/>
        </authorList>
    </citation>
    <scope>NUCLEOTIDE SEQUENCE [LARGE SCALE GENOMIC DNA]</scope>
    <source>
        <strain evidence="3">JCM 16950</strain>
    </source>
</reference>
<sequence>MTLLPVFGKAAPDRVPRVNLLPRRETERRDRAALTRRWMLALVAALLVVVLVSAGGFVMKMMAAQRLAAQNAHTTQLVGQLASLSDVSKIRAVQKDLEGYRTEAMGTDIAWQPVYGLIAQRLPAGADITAWDLAAGALPGKEEATAQAGITGTMTLTSPTPVDIVATVRALRDAPGVLHTDGTELTRDAAATDSGKATYTYSITLTLDQTVYTGAYAAQKQEK</sequence>
<evidence type="ECO:0000313" key="2">
    <source>
        <dbReference type="EMBL" id="GAA3775563.1"/>
    </source>
</evidence>